<dbReference type="PANTHER" id="PTHR31626">
    <property type="entry name" value="SUSHI DOMAIN-CONTAINING PROTEIN"/>
    <property type="match status" value="1"/>
</dbReference>
<name>A0A7K8J9D0_9PASS</name>
<evidence type="ECO:0000259" key="11">
    <source>
        <dbReference type="Pfam" id="PF20771"/>
    </source>
</evidence>
<evidence type="ECO:0000256" key="4">
    <source>
        <dbReference type="ARBA" id="ARBA00022729"/>
    </source>
</evidence>
<comment type="caution">
    <text evidence="12">The sequence shown here is derived from an EMBL/GenBank/DDBJ whole genome shotgun (WGS) entry which is preliminary data.</text>
</comment>
<evidence type="ECO:0000259" key="10">
    <source>
        <dbReference type="Pfam" id="PF10577"/>
    </source>
</evidence>
<evidence type="ECO:0000313" key="13">
    <source>
        <dbReference type="Proteomes" id="UP000541605"/>
    </source>
</evidence>
<sequence>RGVSPHPHSVPPPCPLCRRCCGGAVPVPTPVSPPCPPEVLLRVQVFESGTLAPLPQAALDVFGARSALAAGTTDHTGTGVLPVPYRLGSWLLVTAARRGYVTSSVPWRVTKLPLYASISLHLLPERPATLILYEDLVQILLGSPGGRGQPWAQFPRRAARLPRSSTYSQLAASLTAASGPSLARAFPAFLGAEQDGSANGTWLELAPVAAVSVHLFTGNGTEVPLAGPVHLSIPLAPEAAAVVATSVPAWRFDPKSGLWVRNGTGLIRKEGRQLYWTFVSSQLGYWAAALPSPSTGKVTSVAGVTDITTYHTIFLLTILGALALLVLILLCLLIYYCRFGGHTPLPSTPGCPITGFGGHAPLPSTPGCPITGFGGHTPLPSAPGYPINGFGGHMPLPSTLGCPIAPSCSSLQEAREGGSRGTPAPIAPSPRRRRCLKPRAQHRKLPLPGPLDAARRDQATSPPPRPPSLAPPGPLLLCGPLDRGGGPEDVYRGVMPTLLIPARYMRLAPGEPEGPPEADGGPGSTAATAAPPPPPSSGQPFEEGENWGGARAPQPVSGSVAIPVLLDGSAVAQLNGELQALAGQQLLELGGPPPPRAWFVSLDGRSSQVRHSYIDLQGSERGPGPAPPPRLPRAAGGGGEDGGPRPALPAASPEDSSLAPLLEAGSGGRRGGGSGRSSASEAPRDSLTSPEEEALAEAGDGGDEGGDRKSPWQKREERPLMVFNVK</sequence>
<dbReference type="GO" id="GO:0016020">
    <property type="term" value="C:membrane"/>
    <property type="evidence" value="ECO:0007669"/>
    <property type="project" value="UniProtKB-SubCell"/>
</dbReference>
<evidence type="ECO:0000313" key="12">
    <source>
        <dbReference type="EMBL" id="NXE01448.1"/>
    </source>
</evidence>
<dbReference type="Pfam" id="PF20771">
    <property type="entry name" value="FAM171A1-2-B_C"/>
    <property type="match status" value="3"/>
</dbReference>
<comment type="similarity">
    <text evidence="2">Belongs to the FAM171 family.</text>
</comment>
<feature type="domain" description="FAM171 C-terminal" evidence="11">
    <location>
        <begin position="542"/>
        <end position="621"/>
    </location>
</feature>
<dbReference type="InterPro" id="IPR049175">
    <property type="entry name" value="FAM171_C"/>
</dbReference>
<feature type="domain" description="FAM171 N-terminal" evidence="10">
    <location>
        <begin position="39"/>
        <end position="292"/>
    </location>
</feature>
<feature type="non-terminal residue" evidence="12">
    <location>
        <position position="726"/>
    </location>
</feature>
<evidence type="ECO:0000256" key="6">
    <source>
        <dbReference type="ARBA" id="ARBA00023136"/>
    </source>
</evidence>
<dbReference type="Pfam" id="PF10577">
    <property type="entry name" value="FAM171A1-2-B_N"/>
    <property type="match status" value="1"/>
</dbReference>
<dbReference type="InterPro" id="IPR018890">
    <property type="entry name" value="FAM171"/>
</dbReference>
<evidence type="ECO:0000256" key="1">
    <source>
        <dbReference type="ARBA" id="ARBA00004479"/>
    </source>
</evidence>
<dbReference type="AlphaFoldDB" id="A0A7K8J9D0"/>
<feature type="region of interest" description="Disordered" evidence="8">
    <location>
        <begin position="507"/>
        <end position="556"/>
    </location>
</feature>
<comment type="subcellular location">
    <subcellularLocation>
        <location evidence="1">Membrane</location>
        <topology evidence="1">Single-pass type I membrane protein</topology>
    </subcellularLocation>
</comment>
<feature type="compositionally biased region" description="Acidic residues" evidence="8">
    <location>
        <begin position="690"/>
        <end position="704"/>
    </location>
</feature>
<keyword evidence="13" id="KW-1185">Reference proteome</keyword>
<feature type="domain" description="FAM171 C-terminal" evidence="11">
    <location>
        <begin position="464"/>
        <end position="509"/>
    </location>
</feature>
<evidence type="ECO:0000256" key="2">
    <source>
        <dbReference type="ARBA" id="ARBA00006818"/>
    </source>
</evidence>
<keyword evidence="3 9" id="KW-0812">Transmembrane</keyword>
<evidence type="ECO:0000256" key="7">
    <source>
        <dbReference type="ARBA" id="ARBA00023180"/>
    </source>
</evidence>
<keyword evidence="5 9" id="KW-1133">Transmembrane helix</keyword>
<feature type="compositionally biased region" description="Basic residues" evidence="8">
    <location>
        <begin position="430"/>
        <end position="445"/>
    </location>
</feature>
<evidence type="ECO:0000256" key="3">
    <source>
        <dbReference type="ARBA" id="ARBA00022692"/>
    </source>
</evidence>
<reference evidence="12 13" key="1">
    <citation type="submission" date="2019-09" db="EMBL/GenBank/DDBJ databases">
        <title>Bird 10,000 Genomes (B10K) Project - Family phase.</title>
        <authorList>
            <person name="Zhang G."/>
        </authorList>
    </citation>
    <scope>NUCLEOTIDE SEQUENCE [LARGE SCALE GENOMIC DNA]</scope>
    <source>
        <strain evidence="12">B10K-CU-031-19</strain>
        <tissue evidence="12">Muscle</tissue>
    </source>
</reference>
<evidence type="ECO:0000256" key="5">
    <source>
        <dbReference type="ARBA" id="ARBA00022989"/>
    </source>
</evidence>
<dbReference type="Proteomes" id="UP000541605">
    <property type="component" value="Unassembled WGS sequence"/>
</dbReference>
<keyword evidence="7" id="KW-0325">Glycoprotein</keyword>
<feature type="compositionally biased region" description="Basic and acidic residues" evidence="8">
    <location>
        <begin position="705"/>
        <end position="719"/>
    </location>
</feature>
<feature type="region of interest" description="Disordered" evidence="8">
    <location>
        <begin position="411"/>
        <end position="481"/>
    </location>
</feature>
<keyword evidence="4" id="KW-0732">Signal</keyword>
<keyword evidence="6 9" id="KW-0472">Membrane</keyword>
<accession>A0A7K8J9D0</accession>
<evidence type="ECO:0000256" key="8">
    <source>
        <dbReference type="SAM" id="MobiDB-lite"/>
    </source>
</evidence>
<dbReference type="PANTHER" id="PTHR31626:SF3">
    <property type="entry name" value="PROTEIN FAM171A2"/>
    <property type="match status" value="1"/>
</dbReference>
<proteinExistence type="inferred from homology"/>
<feature type="compositionally biased region" description="Pro residues" evidence="8">
    <location>
        <begin position="461"/>
        <end position="474"/>
    </location>
</feature>
<feature type="transmembrane region" description="Helical" evidence="9">
    <location>
        <begin position="313"/>
        <end position="337"/>
    </location>
</feature>
<organism evidence="12 13">
    <name type="scientific">Chaetorhynchus papuensis</name>
    <name type="common">pygmy drongo</name>
    <dbReference type="NCBI Taxonomy" id="254446"/>
    <lineage>
        <taxon>Eukaryota</taxon>
        <taxon>Metazoa</taxon>
        <taxon>Chordata</taxon>
        <taxon>Craniata</taxon>
        <taxon>Vertebrata</taxon>
        <taxon>Euteleostomi</taxon>
        <taxon>Archelosauria</taxon>
        <taxon>Archosauria</taxon>
        <taxon>Dinosauria</taxon>
        <taxon>Saurischia</taxon>
        <taxon>Theropoda</taxon>
        <taxon>Coelurosauria</taxon>
        <taxon>Aves</taxon>
        <taxon>Neognathae</taxon>
        <taxon>Neoaves</taxon>
        <taxon>Telluraves</taxon>
        <taxon>Australaves</taxon>
        <taxon>Passeriformes</taxon>
        <taxon>Rhipiduridae</taxon>
        <taxon>Chaetorhynchus</taxon>
    </lineage>
</organism>
<dbReference type="InterPro" id="IPR048530">
    <property type="entry name" value="FAM171_N"/>
</dbReference>
<dbReference type="EMBL" id="VWYX01001943">
    <property type="protein sequence ID" value="NXE01448.1"/>
    <property type="molecule type" value="Genomic_DNA"/>
</dbReference>
<feature type="region of interest" description="Disordered" evidence="8">
    <location>
        <begin position="610"/>
        <end position="726"/>
    </location>
</feature>
<evidence type="ECO:0000256" key="9">
    <source>
        <dbReference type="SAM" id="Phobius"/>
    </source>
</evidence>
<gene>
    <name evidence="12" type="primary">Fam171a2</name>
    <name evidence="12" type="ORF">CHAPAP_R15184</name>
</gene>
<feature type="compositionally biased region" description="Gly residues" evidence="8">
    <location>
        <begin position="665"/>
        <end position="675"/>
    </location>
</feature>
<protein>
    <submittedName>
        <fullName evidence="12">F1712 protein</fullName>
    </submittedName>
</protein>
<feature type="non-terminal residue" evidence="12">
    <location>
        <position position="1"/>
    </location>
</feature>
<feature type="domain" description="FAM171 C-terminal" evidence="11">
    <location>
        <begin position="649"/>
        <end position="724"/>
    </location>
</feature>